<evidence type="ECO:0000256" key="2">
    <source>
        <dbReference type="ARBA" id="ARBA00011032"/>
    </source>
</evidence>
<keyword evidence="6" id="KW-0408">Iron</keyword>
<dbReference type="InterPro" id="IPR013985">
    <property type="entry name" value="Ald_Fedxn_OxRdtase_dom3"/>
</dbReference>
<dbReference type="InterPro" id="IPR013983">
    <property type="entry name" value="Ald_Fedxn_OxRdtase_N"/>
</dbReference>
<dbReference type="RefSeq" id="WP_190240042.1">
    <property type="nucleotide sequence ID" value="NZ_QFGA01000001.1"/>
</dbReference>
<evidence type="ECO:0000256" key="1">
    <source>
        <dbReference type="ARBA" id="ARBA00001966"/>
    </source>
</evidence>
<dbReference type="PANTHER" id="PTHR30038:SF7">
    <property type="entry name" value="TUNGSTEN-CONTAINING GLYCERALDEHYDE-3-PHOSPHATE:FERREDOXIN OXIDOREDUCTASE"/>
    <property type="match status" value="1"/>
</dbReference>
<keyword evidence="7" id="KW-0411">Iron-sulfur</keyword>
<keyword evidence="11" id="KW-1185">Reference proteome</keyword>
<dbReference type="Gene3D" id="1.10.599.10">
    <property type="entry name" value="Aldehyde Ferredoxin Oxidoreductase Protein, subunit A, domain 3"/>
    <property type="match status" value="1"/>
</dbReference>
<keyword evidence="4" id="KW-0479">Metal-binding</keyword>
<evidence type="ECO:0000256" key="6">
    <source>
        <dbReference type="ARBA" id="ARBA00023004"/>
    </source>
</evidence>
<comment type="cofactor">
    <cofactor evidence="1">
        <name>[4Fe-4S] cluster</name>
        <dbReference type="ChEBI" id="CHEBI:49883"/>
    </cofactor>
</comment>
<comment type="caution">
    <text evidence="10">The sequence shown here is derived from an EMBL/GenBank/DDBJ whole genome shotgun (WGS) entry which is preliminary data.</text>
</comment>
<dbReference type="Proteomes" id="UP000298324">
    <property type="component" value="Unassembled WGS sequence"/>
</dbReference>
<evidence type="ECO:0000259" key="9">
    <source>
        <dbReference type="SMART" id="SM00790"/>
    </source>
</evidence>
<keyword evidence="5 10" id="KW-0560">Oxidoreductase</keyword>
<evidence type="ECO:0000256" key="8">
    <source>
        <dbReference type="ARBA" id="ARBA00049934"/>
    </source>
</evidence>
<accession>A0A4Y7RI37</accession>
<dbReference type="InterPro" id="IPR036021">
    <property type="entry name" value="Tungsten_al_ferr_oxy-like_C"/>
</dbReference>
<evidence type="ECO:0000256" key="5">
    <source>
        <dbReference type="ARBA" id="ARBA00023002"/>
    </source>
</evidence>
<dbReference type="Gene3D" id="3.60.9.10">
    <property type="entry name" value="Aldehyde ferredoxin oxidoreductase, N-terminal domain"/>
    <property type="match status" value="1"/>
</dbReference>
<dbReference type="EC" id="1.-.-.-" evidence="10"/>
<feature type="domain" description="Aldehyde ferredoxin oxidoreductase N-terminal" evidence="9">
    <location>
        <begin position="5"/>
        <end position="208"/>
    </location>
</feature>
<organism evidence="10 11">
    <name type="scientific">Pelotomaculum schinkii</name>
    <dbReference type="NCBI Taxonomy" id="78350"/>
    <lineage>
        <taxon>Bacteria</taxon>
        <taxon>Bacillati</taxon>
        <taxon>Bacillota</taxon>
        <taxon>Clostridia</taxon>
        <taxon>Eubacteriales</taxon>
        <taxon>Desulfotomaculaceae</taxon>
        <taxon>Pelotomaculum</taxon>
    </lineage>
</organism>
<evidence type="ECO:0000256" key="7">
    <source>
        <dbReference type="ARBA" id="ARBA00023014"/>
    </source>
</evidence>
<dbReference type="SMART" id="SM00790">
    <property type="entry name" value="AFOR_N"/>
    <property type="match status" value="1"/>
</dbReference>
<dbReference type="InterPro" id="IPR036503">
    <property type="entry name" value="Ald_Fedxn_OxRdtase_N_sf"/>
</dbReference>
<dbReference type="SUPFAM" id="SSF56228">
    <property type="entry name" value="Aldehyde ferredoxin oxidoreductase, N-terminal domain"/>
    <property type="match status" value="1"/>
</dbReference>
<dbReference type="GO" id="GO:0051539">
    <property type="term" value="F:4 iron, 4 sulfur cluster binding"/>
    <property type="evidence" value="ECO:0007669"/>
    <property type="project" value="UniProtKB-KW"/>
</dbReference>
<protein>
    <submittedName>
        <fullName evidence="10">Putative oxidoreductase YdhV</fullName>
        <ecNumber evidence="10">1.-.-.-</ecNumber>
    </submittedName>
</protein>
<dbReference type="Pfam" id="PF01314">
    <property type="entry name" value="AFOR_C"/>
    <property type="match status" value="1"/>
</dbReference>
<evidence type="ECO:0000313" key="11">
    <source>
        <dbReference type="Proteomes" id="UP000298324"/>
    </source>
</evidence>
<dbReference type="Gene3D" id="1.10.569.10">
    <property type="entry name" value="Aldehyde Ferredoxin Oxidoreductase Protein, subunit A, domain 2"/>
    <property type="match status" value="1"/>
</dbReference>
<dbReference type="EMBL" id="QFGA01000001">
    <property type="protein sequence ID" value="TEB08419.1"/>
    <property type="molecule type" value="Genomic_DNA"/>
</dbReference>
<dbReference type="SUPFAM" id="SSF48310">
    <property type="entry name" value="Aldehyde ferredoxin oxidoreductase, C-terminal domains"/>
    <property type="match status" value="1"/>
</dbReference>
<name>A0A4Y7RI37_9FIRM</name>
<gene>
    <name evidence="10" type="primary">ydhV_7</name>
    <name evidence="10" type="ORF">Psch_01982</name>
</gene>
<reference evidence="10 11" key="1">
    <citation type="journal article" date="2018" name="Environ. Microbiol.">
        <title>Novel energy conservation strategies and behaviour of Pelotomaculum schinkii driving syntrophic propionate catabolism.</title>
        <authorList>
            <person name="Hidalgo-Ahumada C.A.P."/>
            <person name="Nobu M.K."/>
            <person name="Narihiro T."/>
            <person name="Tamaki H."/>
            <person name="Liu W.T."/>
            <person name="Kamagata Y."/>
            <person name="Stams A.J.M."/>
            <person name="Imachi H."/>
            <person name="Sousa D.Z."/>
        </authorList>
    </citation>
    <scope>NUCLEOTIDE SEQUENCE [LARGE SCALE GENOMIC DNA]</scope>
    <source>
        <strain evidence="10 11">HH</strain>
    </source>
</reference>
<evidence type="ECO:0000256" key="3">
    <source>
        <dbReference type="ARBA" id="ARBA00022485"/>
    </source>
</evidence>
<evidence type="ECO:0000256" key="4">
    <source>
        <dbReference type="ARBA" id="ARBA00022723"/>
    </source>
</evidence>
<proteinExistence type="inferred from homology"/>
<dbReference type="GO" id="GO:0046872">
    <property type="term" value="F:metal ion binding"/>
    <property type="evidence" value="ECO:0007669"/>
    <property type="project" value="UniProtKB-KW"/>
</dbReference>
<dbReference type="GO" id="GO:0009055">
    <property type="term" value="F:electron transfer activity"/>
    <property type="evidence" value="ECO:0007669"/>
    <property type="project" value="InterPro"/>
</dbReference>
<dbReference type="InterPro" id="IPR013984">
    <property type="entry name" value="Ald_Fedxn_OxRdtase_dom2"/>
</dbReference>
<dbReference type="Pfam" id="PF02730">
    <property type="entry name" value="AFOR_N"/>
    <property type="match status" value="1"/>
</dbReference>
<dbReference type="GO" id="GO:0016625">
    <property type="term" value="F:oxidoreductase activity, acting on the aldehyde or oxo group of donors, iron-sulfur protein as acceptor"/>
    <property type="evidence" value="ECO:0007669"/>
    <property type="project" value="InterPro"/>
</dbReference>
<dbReference type="AlphaFoldDB" id="A0A4Y7RI37"/>
<comment type="similarity">
    <text evidence="2">Belongs to the AOR/FOR family.</text>
</comment>
<keyword evidence="3" id="KW-0004">4Fe-4S</keyword>
<dbReference type="PANTHER" id="PTHR30038">
    <property type="entry name" value="ALDEHYDE FERREDOXIN OXIDOREDUCTASE"/>
    <property type="match status" value="1"/>
</dbReference>
<comment type="cofactor">
    <cofactor evidence="8">
        <name>tungstopterin</name>
        <dbReference type="ChEBI" id="CHEBI:30402"/>
    </cofactor>
</comment>
<dbReference type="InterPro" id="IPR001203">
    <property type="entry name" value="OxRdtase_Ald_Fedxn_C"/>
</dbReference>
<dbReference type="InterPro" id="IPR051919">
    <property type="entry name" value="W-dependent_AOR"/>
</dbReference>
<evidence type="ECO:0000313" key="10">
    <source>
        <dbReference type="EMBL" id="TEB08419.1"/>
    </source>
</evidence>
<sequence length="631" mass="69159">MGFGYNGKILLINLSKSEVLVQEPAEEFYRQYLGGQGIGLYYLLKSNKVNIDPLGPDNIMVFAPGLLTGANAPCVPRYTVVARSPLTGALGKAEAGGWWGPELKKAGFDAVVIEGRAEHPVYIWIKDGEAEIKDAGRLWGMETGEAQQEIRRELDDNRVQIAQIGPAGENLSRIAGISNNLVHFNGRNGLGAVMGSKNLKAIAVRGTKSVEVKDQSVIMDTLRWVAKNFKDHPLSAALHEHGTPMGITGNNAGGVLPTNNWETGFFAQANEIGSEKLNEILLRRGGCYSCPINCKRVVEVQDGDFIVDKKYGGPEYETLAALGSNCGIGNLKLLLKANELCNRYGLDTISLGMTISFAMKCYEEGIIGKDITGGLALNFGNEEVLLPLIEKIARREGFGDTLADGSRIAAARFGQRSERFLIEVKGQEVPMHDPRVKSGVGLQYALSFNGADHWFAQHDPFFTGKESFGTRGAAIIGLSRPVGAEDLGPNKVKQVLYTSYLNGLYDMLGVCIFGYTARSLTSLEMLLNLVKAVTGWETSWWELLKAGELYLAMAKEYNWRMGFTIKDDRLPEKFYEAFSGGPLDGKPGLDRKVFDLAVRLFYEMAGWEVSTGRPKAAKLYELGLDWLVDKN</sequence>